<keyword evidence="7" id="KW-0285">Flavoprotein</keyword>
<feature type="domain" description="Pyridoxine 5'-phosphate oxidase dimerisation C-terminal" evidence="11">
    <location>
        <begin position="89"/>
        <end position="148"/>
    </location>
</feature>
<evidence type="ECO:0000256" key="5">
    <source>
        <dbReference type="ARBA" id="ARBA00007301"/>
    </source>
</evidence>
<evidence type="ECO:0000256" key="7">
    <source>
        <dbReference type="ARBA" id="ARBA00022630"/>
    </source>
</evidence>
<evidence type="ECO:0000259" key="10">
    <source>
        <dbReference type="Pfam" id="PF01243"/>
    </source>
</evidence>
<dbReference type="GO" id="GO:0010181">
    <property type="term" value="F:FMN binding"/>
    <property type="evidence" value="ECO:0007669"/>
    <property type="project" value="InterPro"/>
</dbReference>
<dbReference type="SUPFAM" id="SSF50475">
    <property type="entry name" value="FMN-binding split barrel"/>
    <property type="match status" value="1"/>
</dbReference>
<keyword evidence="13" id="KW-1185">Reference proteome</keyword>
<comment type="caution">
    <text evidence="12">The sequence shown here is derived from an EMBL/GenBank/DDBJ whole genome shotgun (WGS) entry which is preliminary data.</text>
</comment>
<comment type="pathway">
    <text evidence="4">Cofactor metabolism; pyridoxal 5'-phosphate salvage; pyridoxal 5'-phosphate from pyridoxine 5'-phosphate: step 1/1.</text>
</comment>
<evidence type="ECO:0000256" key="3">
    <source>
        <dbReference type="ARBA" id="ARBA00004738"/>
    </source>
</evidence>
<dbReference type="InterPro" id="IPR019576">
    <property type="entry name" value="Pyridoxamine_oxidase_dimer_C"/>
</dbReference>
<dbReference type="GO" id="GO:0008615">
    <property type="term" value="P:pyridoxine biosynthetic process"/>
    <property type="evidence" value="ECO:0007669"/>
    <property type="project" value="InterPro"/>
</dbReference>
<sequence>MTQEDNPNAALVFFWQPLHKQIRVEGTVSKLSVEESAKYFHSRPVGSQIGACVSHQSLPIPSRQVLIDKEKELTERFAKLEEIPKPDYWGGYLVHPRIIEFWQGQSNRLHDRIQFRRAGYEQLEGQSFDTSNCWNDGEDGWIYSRLSP</sequence>
<evidence type="ECO:0000313" key="12">
    <source>
        <dbReference type="EMBL" id="CAB4016542.1"/>
    </source>
</evidence>
<reference evidence="12" key="1">
    <citation type="submission" date="2020-04" db="EMBL/GenBank/DDBJ databases">
        <authorList>
            <person name="Alioto T."/>
            <person name="Alioto T."/>
            <person name="Gomez Garrido J."/>
        </authorList>
    </citation>
    <scope>NUCLEOTIDE SEQUENCE</scope>
    <source>
        <strain evidence="12">A484AB</strain>
    </source>
</reference>
<accession>A0A7D9EVW9</accession>
<name>A0A7D9EVW9_PARCT</name>
<evidence type="ECO:0000256" key="9">
    <source>
        <dbReference type="ARBA" id="ARBA00023002"/>
    </source>
</evidence>
<keyword evidence="8" id="KW-0288">FMN</keyword>
<evidence type="ECO:0000256" key="4">
    <source>
        <dbReference type="ARBA" id="ARBA00005037"/>
    </source>
</evidence>
<protein>
    <recommendedName>
        <fullName evidence="6">pyridoxal 5'-phosphate synthase</fullName>
        <ecNumber evidence="6">1.4.3.5</ecNumber>
    </recommendedName>
</protein>
<dbReference type="Pfam" id="PF10590">
    <property type="entry name" value="PNP_phzG_C"/>
    <property type="match status" value="1"/>
</dbReference>
<dbReference type="PROSITE" id="PS01064">
    <property type="entry name" value="PYRIDOX_OXIDASE"/>
    <property type="match status" value="1"/>
</dbReference>
<comment type="pathway">
    <text evidence="3">Cofactor metabolism; pyridoxal 5'-phosphate salvage; pyridoxal 5'-phosphate from pyridoxamine 5'-phosphate: step 1/1.</text>
</comment>
<comment type="cofactor">
    <cofactor evidence="1">
        <name>FMN</name>
        <dbReference type="ChEBI" id="CHEBI:58210"/>
    </cofactor>
</comment>
<dbReference type="InterPro" id="IPR019740">
    <property type="entry name" value="Pyridox_Oxase_CS"/>
</dbReference>
<proteinExistence type="inferred from homology"/>
<evidence type="ECO:0000259" key="11">
    <source>
        <dbReference type="Pfam" id="PF10590"/>
    </source>
</evidence>
<dbReference type="AlphaFoldDB" id="A0A7D9EVW9"/>
<keyword evidence="9" id="KW-0560">Oxidoreductase</keyword>
<dbReference type="PANTHER" id="PTHR10851:SF0">
    <property type="entry name" value="PYRIDOXINE-5'-PHOSPHATE OXIDASE"/>
    <property type="match status" value="1"/>
</dbReference>
<evidence type="ECO:0000256" key="8">
    <source>
        <dbReference type="ARBA" id="ARBA00022643"/>
    </source>
</evidence>
<dbReference type="NCBIfam" id="NF004231">
    <property type="entry name" value="PRK05679.1"/>
    <property type="match status" value="1"/>
</dbReference>
<dbReference type="EMBL" id="CACRXK020009161">
    <property type="protein sequence ID" value="CAB4016542.1"/>
    <property type="molecule type" value="Genomic_DNA"/>
</dbReference>
<evidence type="ECO:0000256" key="6">
    <source>
        <dbReference type="ARBA" id="ARBA00012801"/>
    </source>
</evidence>
<dbReference type="UniPathway" id="UPA01068">
    <property type="reaction ID" value="UER00304"/>
</dbReference>
<evidence type="ECO:0000256" key="1">
    <source>
        <dbReference type="ARBA" id="ARBA00001917"/>
    </source>
</evidence>
<evidence type="ECO:0000256" key="2">
    <source>
        <dbReference type="ARBA" id="ARBA00003691"/>
    </source>
</evidence>
<dbReference type="Pfam" id="PF01243">
    <property type="entry name" value="PNPOx_N"/>
    <property type="match status" value="1"/>
</dbReference>
<dbReference type="PANTHER" id="PTHR10851">
    <property type="entry name" value="PYRIDOXINE-5-PHOSPHATE OXIDASE"/>
    <property type="match status" value="1"/>
</dbReference>
<evidence type="ECO:0000313" key="13">
    <source>
        <dbReference type="Proteomes" id="UP001152795"/>
    </source>
</evidence>
<dbReference type="Gene3D" id="2.30.110.10">
    <property type="entry name" value="Electron Transport, Fmn-binding Protein, Chain A"/>
    <property type="match status" value="1"/>
</dbReference>
<dbReference type="InterPro" id="IPR012349">
    <property type="entry name" value="Split_barrel_FMN-bd"/>
</dbReference>
<dbReference type="EC" id="1.4.3.5" evidence="6"/>
<dbReference type="OrthoDB" id="303614at2759"/>
<feature type="domain" description="Pyridoxamine 5'-phosphate oxidase N-terminal" evidence="10">
    <location>
        <begin position="5"/>
        <end position="68"/>
    </location>
</feature>
<dbReference type="InterPro" id="IPR011576">
    <property type="entry name" value="Pyridox_Oxase_N"/>
</dbReference>
<organism evidence="12 13">
    <name type="scientific">Paramuricea clavata</name>
    <name type="common">Red gorgonian</name>
    <name type="synonym">Violescent sea-whip</name>
    <dbReference type="NCBI Taxonomy" id="317549"/>
    <lineage>
        <taxon>Eukaryota</taxon>
        <taxon>Metazoa</taxon>
        <taxon>Cnidaria</taxon>
        <taxon>Anthozoa</taxon>
        <taxon>Octocorallia</taxon>
        <taxon>Malacalcyonacea</taxon>
        <taxon>Plexauridae</taxon>
        <taxon>Paramuricea</taxon>
    </lineage>
</organism>
<comment type="similarity">
    <text evidence="5">Belongs to the pyridoxamine 5'-phosphate oxidase family.</text>
</comment>
<dbReference type="InterPro" id="IPR000659">
    <property type="entry name" value="Pyridox_Oxase"/>
</dbReference>
<comment type="function">
    <text evidence="2">Catalyzes the oxidation of either pyridoxine 5'-phosphate (PNP) or pyridoxamine 5'-phosphate (PMP) into pyridoxal 5'-phosphate (PLP).</text>
</comment>
<dbReference type="Proteomes" id="UP001152795">
    <property type="component" value="Unassembled WGS sequence"/>
</dbReference>
<gene>
    <name evidence="12" type="ORF">PACLA_8A021144</name>
</gene>
<dbReference type="GO" id="GO:0004733">
    <property type="term" value="F:pyridoxamine phosphate oxidase activity"/>
    <property type="evidence" value="ECO:0007669"/>
    <property type="project" value="UniProtKB-EC"/>
</dbReference>